<dbReference type="GO" id="GO:0019698">
    <property type="term" value="P:D-galacturonate catabolic process"/>
    <property type="evidence" value="ECO:0007669"/>
    <property type="project" value="TreeGrafter"/>
</dbReference>
<dbReference type="InterPro" id="IPR048332">
    <property type="entry name" value="GD_AH_C"/>
</dbReference>
<evidence type="ECO:0000313" key="5">
    <source>
        <dbReference type="Proteomes" id="UP000264217"/>
    </source>
</evidence>
<dbReference type="SMART" id="SM00858">
    <property type="entry name" value="SAF"/>
    <property type="match status" value="1"/>
</dbReference>
<reference evidence="4 5" key="1">
    <citation type="submission" date="2018-08" db="EMBL/GenBank/DDBJ databases">
        <title>Mucilaginibacter sp. MYSH2.</title>
        <authorList>
            <person name="Seo T."/>
        </authorList>
    </citation>
    <scope>NUCLEOTIDE SEQUENCE [LARGE SCALE GENOMIC DNA]</scope>
    <source>
        <strain evidence="4 5">MYSH2</strain>
    </source>
</reference>
<dbReference type="InterPro" id="IPR044144">
    <property type="entry name" value="SAF_UxaA/GarD"/>
</dbReference>
<dbReference type="Gene3D" id="2.30.130.110">
    <property type="match status" value="1"/>
</dbReference>
<dbReference type="GO" id="GO:0016829">
    <property type="term" value="F:lyase activity"/>
    <property type="evidence" value="ECO:0007669"/>
    <property type="project" value="UniProtKB-KW"/>
</dbReference>
<feature type="domain" description="SAF" evidence="3">
    <location>
        <begin position="11"/>
        <end position="78"/>
    </location>
</feature>
<keyword evidence="2" id="KW-0456">Lyase</keyword>
<comment type="caution">
    <text evidence="4">The sequence shown here is derived from an EMBL/GenBank/DDBJ whole genome shotgun (WGS) entry which is preliminary data.</text>
</comment>
<dbReference type="InterPro" id="IPR007392">
    <property type="entry name" value="GD_AH_second"/>
</dbReference>
<organism evidence="4 5">
    <name type="scientific">Mucilaginibacter conchicola</name>
    <dbReference type="NCBI Taxonomy" id="2303333"/>
    <lineage>
        <taxon>Bacteria</taxon>
        <taxon>Pseudomonadati</taxon>
        <taxon>Bacteroidota</taxon>
        <taxon>Sphingobacteriia</taxon>
        <taxon>Sphingobacteriales</taxon>
        <taxon>Sphingobacteriaceae</taxon>
        <taxon>Mucilaginibacter</taxon>
    </lineage>
</organism>
<gene>
    <name evidence="4" type="ORF">D0C36_17620</name>
</gene>
<evidence type="ECO:0000256" key="1">
    <source>
        <dbReference type="ARBA" id="ARBA00010986"/>
    </source>
</evidence>
<evidence type="ECO:0000259" key="3">
    <source>
        <dbReference type="SMART" id="SM00858"/>
    </source>
</evidence>
<dbReference type="PANTHER" id="PTHR30536:SF5">
    <property type="entry name" value="ALTRONATE DEHYDRATASE"/>
    <property type="match status" value="1"/>
</dbReference>
<protein>
    <submittedName>
        <fullName evidence="4">Altronate dehydratase</fullName>
    </submittedName>
</protein>
<dbReference type="AlphaFoldDB" id="A0A372NPA9"/>
<dbReference type="Proteomes" id="UP000264217">
    <property type="component" value="Unassembled WGS sequence"/>
</dbReference>
<dbReference type="PANTHER" id="PTHR30536">
    <property type="entry name" value="ALTRONATE/GALACTARATE DEHYDRATASE"/>
    <property type="match status" value="1"/>
</dbReference>
<keyword evidence="5" id="KW-1185">Reference proteome</keyword>
<accession>A0A372NPA9</accession>
<proteinExistence type="inferred from homology"/>
<sequence length="545" mass="58601">MNKILQIHARDNITVALTDLTQGEQVNGITLLNDIPAKHKFANRHFNPGDEVTMYGVLVGKATVEIPQGALISVKNVQHAARGYELHERHTQWNIPDVTAWRNRTFMGYHRADGSVGTNNHWLIIPMVFCENKNVQTIHTVLQKELGYHYDNAINLQQQVSNMAAAYKAGNYAGGQVNVADRTAPVMSEQIFKNIDGIKFLNHTMGCAGTREDTRGLCGLLAGYITHPNVAGATVLSLGCQNAQLKILQEEIAKRDLNLKKPLVLIEQQAIGTEEDFLRIALQQTFEGLIKANDNTRKPAPLSKLCIGLECGGSDGFSGLSANPALGLMSDIVVALGGSVILSEFPELCGVEQGLSDRCFTDELAERFMGLMTVYAEKAKLVGSGFESNPSAGNVRDGLITDAMKSAGAARKGGSSPVTDVLDYPEKVTRPGLNLLCTPGSDVESTTAEVGAGANIVVFTTGLGTPTGNPVAPVVKVSTNTALYNKMNDIIDINAGTIIEGAETLEQMAARMLNHVIEIASGNIRAKADTADHNDFIPWKRGISL</sequence>
<dbReference type="EMBL" id="QWDC01000003">
    <property type="protein sequence ID" value="RFZ90774.1"/>
    <property type="molecule type" value="Genomic_DNA"/>
</dbReference>
<dbReference type="Pfam" id="PF20629">
    <property type="entry name" value="GD_AH_C"/>
    <property type="match status" value="1"/>
</dbReference>
<dbReference type="InterPro" id="IPR013974">
    <property type="entry name" value="SAF"/>
</dbReference>
<dbReference type="RefSeq" id="WP_117392979.1">
    <property type="nucleotide sequence ID" value="NZ_QWDC01000003.1"/>
</dbReference>
<name>A0A372NPA9_9SPHI</name>
<dbReference type="CDD" id="cd11613">
    <property type="entry name" value="SAF_AH_GD"/>
    <property type="match status" value="1"/>
</dbReference>
<dbReference type="OrthoDB" id="9804574at2"/>
<evidence type="ECO:0000313" key="4">
    <source>
        <dbReference type="EMBL" id="RFZ90774.1"/>
    </source>
</evidence>
<dbReference type="Pfam" id="PF04295">
    <property type="entry name" value="GD_AH_second"/>
    <property type="match status" value="1"/>
</dbReference>
<dbReference type="InterPro" id="IPR052172">
    <property type="entry name" value="UxaA_altronate/galactarate_dh"/>
</dbReference>
<evidence type="ECO:0000256" key="2">
    <source>
        <dbReference type="ARBA" id="ARBA00023239"/>
    </source>
</evidence>
<comment type="similarity">
    <text evidence="1">Belongs to the UxaA family.</text>
</comment>